<keyword evidence="10" id="KW-1185">Reference proteome</keyword>
<keyword evidence="5" id="KW-0680">Restriction system</keyword>
<organism evidence="9 10">
    <name type="scientific">Methanosarcina spelaei</name>
    <dbReference type="NCBI Taxonomy" id="1036679"/>
    <lineage>
        <taxon>Archaea</taxon>
        <taxon>Methanobacteriati</taxon>
        <taxon>Methanobacteriota</taxon>
        <taxon>Stenosarchaea group</taxon>
        <taxon>Methanomicrobia</taxon>
        <taxon>Methanosarcinales</taxon>
        <taxon>Methanosarcinaceae</taxon>
        <taxon>Methanosarcina</taxon>
    </lineage>
</organism>
<evidence type="ECO:0000313" key="9">
    <source>
        <dbReference type="EMBL" id="PAV11513.1"/>
    </source>
</evidence>
<dbReference type="PROSITE" id="PS00092">
    <property type="entry name" value="N6_MTASE"/>
    <property type="match status" value="1"/>
</dbReference>
<keyword evidence="2" id="KW-0489">Methyltransferase</keyword>
<dbReference type="GO" id="GO:0009307">
    <property type="term" value="P:DNA restriction-modification system"/>
    <property type="evidence" value="ECO:0007669"/>
    <property type="project" value="UniProtKB-KW"/>
</dbReference>
<dbReference type="SUPFAM" id="SSF53335">
    <property type="entry name" value="S-adenosyl-L-methionine-dependent methyltransferases"/>
    <property type="match status" value="1"/>
</dbReference>
<dbReference type="GO" id="GO:0009007">
    <property type="term" value="F:site-specific DNA-methyltransferase (adenine-specific) activity"/>
    <property type="evidence" value="ECO:0007669"/>
    <property type="project" value="UniProtKB-EC"/>
</dbReference>
<dbReference type="OrthoDB" id="45790at2157"/>
<evidence type="ECO:0000313" key="10">
    <source>
        <dbReference type="Proteomes" id="UP000218164"/>
    </source>
</evidence>
<dbReference type="RefSeq" id="WP_095645476.1">
    <property type="nucleotide sequence ID" value="NZ_LMVP01000514.1"/>
</dbReference>
<keyword evidence="9" id="KW-0255">Endonuclease</keyword>
<dbReference type="AlphaFoldDB" id="A0A2A2HQL3"/>
<evidence type="ECO:0000256" key="3">
    <source>
        <dbReference type="ARBA" id="ARBA00022679"/>
    </source>
</evidence>
<evidence type="ECO:0000256" key="6">
    <source>
        <dbReference type="ARBA" id="ARBA00047942"/>
    </source>
</evidence>
<sequence length="713" mass="80305">MIENDLNWITNFIWGIADDVLRDLYVRGKYRDVILPMTVLRRLDAVLEPTKQSVLDMKAALDRADIKNQDQPLRQAAGQAFYNTSKFTLRDLRSRASQQQLKADFEAYLDGFSPNVQDILDNFEFRNQIPRLSKADVLGKLIEKFLDPSINLSPDPVMNGNDSVKHPGLDNHGMGSIFEELLRRFNEENNEEAGEHWTPRDAVKLMARLIFLPVADRIESGTYLLYDGACGTGGMLTVAEEELKRLAEEHDKQVATHLYGQEINAETYAIAKADFLLKGEGDAADNLIGGPEYSTLANDAFPAREFDFMLSNPPYGKSWKSDLERMGGKDGIKDPRFVIEHAGDPEYSLLTRSSDGQMLFLVNMLSKMKHDTRLGSRIAEVHNGSSLFTGDAGQGESNIRRWIIENDWLEAIVALPLNMFYNTGIATYIWVLTNRKPEHRQGKVQLIDATQWYVPLRKNLGKKNCELSDEDIQKICDTFLAFEESEQSKIFPNAAFGYWKVTVERPLRLAVYLTPDVTANFRKTCIDAGEEQLATLIDTAAAQLGPGPHNDFNTFLSSVETLASKSGVKLTAKRLKILQNNLAQKNELAVPVIKKVHKPGKAEADPLHGRFETTVNGKLCVGEYEPDTELRDTEQVPLLEEGGIEAFIRREVLPYAEDAWIDESSIKTGYEISFTRYFYKPQPLRSLEEIRADILALEKETDGLLDEIIGRGG</sequence>
<gene>
    <name evidence="9" type="ORF">ASJ81_10070</name>
</gene>
<dbReference type="PRINTS" id="PR00507">
    <property type="entry name" value="N12N6MTFRASE"/>
</dbReference>
<dbReference type="GO" id="GO:0032259">
    <property type="term" value="P:methylation"/>
    <property type="evidence" value="ECO:0007669"/>
    <property type="project" value="UniProtKB-KW"/>
</dbReference>
<dbReference type="Pfam" id="PF12161">
    <property type="entry name" value="HsdM_N"/>
    <property type="match status" value="1"/>
</dbReference>
<evidence type="ECO:0000256" key="2">
    <source>
        <dbReference type="ARBA" id="ARBA00022603"/>
    </source>
</evidence>
<dbReference type="GO" id="GO:0003677">
    <property type="term" value="F:DNA binding"/>
    <property type="evidence" value="ECO:0007669"/>
    <property type="project" value="InterPro"/>
</dbReference>
<dbReference type="PANTHER" id="PTHR42933">
    <property type="entry name" value="SLR6095 PROTEIN"/>
    <property type="match status" value="1"/>
</dbReference>
<protein>
    <recommendedName>
        <fullName evidence="1">site-specific DNA-methyltransferase (adenine-specific)</fullName>
        <ecNumber evidence="1">2.1.1.72</ecNumber>
    </recommendedName>
</protein>
<evidence type="ECO:0000259" key="7">
    <source>
        <dbReference type="Pfam" id="PF02384"/>
    </source>
</evidence>
<dbReference type="InterPro" id="IPR002052">
    <property type="entry name" value="DNA_methylase_N6_adenine_CS"/>
</dbReference>
<dbReference type="EC" id="2.1.1.72" evidence="1"/>
<dbReference type="GO" id="GO:0004519">
    <property type="term" value="F:endonuclease activity"/>
    <property type="evidence" value="ECO:0007669"/>
    <property type="project" value="UniProtKB-KW"/>
</dbReference>
<dbReference type="InterPro" id="IPR022749">
    <property type="entry name" value="D12N6_MeTrfase_N"/>
</dbReference>
<dbReference type="InterPro" id="IPR029063">
    <property type="entry name" value="SAM-dependent_MTases_sf"/>
</dbReference>
<name>A0A2A2HQL3_9EURY</name>
<dbReference type="PANTHER" id="PTHR42933:SF3">
    <property type="entry name" value="TYPE I RESTRICTION ENZYME MJAVIII METHYLASE SUBUNIT"/>
    <property type="match status" value="1"/>
</dbReference>
<evidence type="ECO:0000256" key="1">
    <source>
        <dbReference type="ARBA" id="ARBA00011900"/>
    </source>
</evidence>
<keyword evidence="3" id="KW-0808">Transferase</keyword>
<keyword evidence="9" id="KW-0540">Nuclease</keyword>
<dbReference type="Gene3D" id="3.40.50.150">
    <property type="entry name" value="Vaccinia Virus protein VP39"/>
    <property type="match status" value="1"/>
</dbReference>
<dbReference type="Pfam" id="PF02384">
    <property type="entry name" value="N6_Mtase"/>
    <property type="match status" value="1"/>
</dbReference>
<keyword evidence="9" id="KW-0378">Hydrolase</keyword>
<proteinExistence type="predicted"/>
<feature type="domain" description="N6 adenine-specific DNA methyltransferase N-terminal" evidence="8">
    <location>
        <begin position="9"/>
        <end position="145"/>
    </location>
</feature>
<comment type="caution">
    <text evidence="9">The sequence shown here is derived from an EMBL/GenBank/DDBJ whole genome shotgun (WGS) entry which is preliminary data.</text>
</comment>
<dbReference type="Proteomes" id="UP000218164">
    <property type="component" value="Unassembled WGS sequence"/>
</dbReference>
<evidence type="ECO:0000259" key="8">
    <source>
        <dbReference type="Pfam" id="PF12161"/>
    </source>
</evidence>
<dbReference type="EMBL" id="LMVP01000514">
    <property type="protein sequence ID" value="PAV11513.1"/>
    <property type="molecule type" value="Genomic_DNA"/>
</dbReference>
<reference evidence="9 10" key="1">
    <citation type="journal article" date="2017" name="BMC Genomics">
        <title>Genomic analysis of methanogenic archaea reveals a shift towards energy conservation.</title>
        <authorList>
            <person name="Gilmore S.P."/>
            <person name="Henske J.K."/>
            <person name="Sexton J.A."/>
            <person name="Solomon K.V."/>
            <person name="Seppala S."/>
            <person name="Yoo J.I."/>
            <person name="Huyett L.M."/>
            <person name="Pressman A."/>
            <person name="Cogan J.Z."/>
            <person name="Kivenson V."/>
            <person name="Peng X."/>
            <person name="Tan Y."/>
            <person name="Valentine D.L."/>
            <person name="O'Malley M.A."/>
        </authorList>
    </citation>
    <scope>NUCLEOTIDE SEQUENCE [LARGE SCALE GENOMIC DNA]</scope>
    <source>
        <strain evidence="9 10">MC-15</strain>
    </source>
</reference>
<dbReference type="GO" id="GO:0008170">
    <property type="term" value="F:N-methyltransferase activity"/>
    <property type="evidence" value="ECO:0007669"/>
    <property type="project" value="InterPro"/>
</dbReference>
<evidence type="ECO:0000256" key="4">
    <source>
        <dbReference type="ARBA" id="ARBA00022691"/>
    </source>
</evidence>
<feature type="domain" description="DNA methylase adenine-specific" evidence="7">
    <location>
        <begin position="171"/>
        <end position="486"/>
    </location>
</feature>
<comment type="catalytic activity">
    <reaction evidence="6">
        <text>a 2'-deoxyadenosine in DNA + S-adenosyl-L-methionine = an N(6)-methyl-2'-deoxyadenosine in DNA + S-adenosyl-L-homocysteine + H(+)</text>
        <dbReference type="Rhea" id="RHEA:15197"/>
        <dbReference type="Rhea" id="RHEA-COMP:12418"/>
        <dbReference type="Rhea" id="RHEA-COMP:12419"/>
        <dbReference type="ChEBI" id="CHEBI:15378"/>
        <dbReference type="ChEBI" id="CHEBI:57856"/>
        <dbReference type="ChEBI" id="CHEBI:59789"/>
        <dbReference type="ChEBI" id="CHEBI:90615"/>
        <dbReference type="ChEBI" id="CHEBI:90616"/>
        <dbReference type="EC" id="2.1.1.72"/>
    </reaction>
</comment>
<evidence type="ECO:0000256" key="5">
    <source>
        <dbReference type="ARBA" id="ARBA00022747"/>
    </source>
</evidence>
<dbReference type="InterPro" id="IPR051537">
    <property type="entry name" value="DNA_Adenine_Mtase"/>
</dbReference>
<accession>A0A2A2HQL3</accession>
<dbReference type="InterPro" id="IPR003356">
    <property type="entry name" value="DNA_methylase_A-5"/>
</dbReference>
<keyword evidence="4" id="KW-0949">S-adenosyl-L-methionine</keyword>